<feature type="non-terminal residue" evidence="2">
    <location>
        <position position="151"/>
    </location>
</feature>
<dbReference type="Pfam" id="PF12146">
    <property type="entry name" value="Hydrolase_4"/>
    <property type="match status" value="1"/>
</dbReference>
<dbReference type="SUPFAM" id="SSF53474">
    <property type="entry name" value="alpha/beta-Hydrolases"/>
    <property type="match status" value="1"/>
</dbReference>
<dbReference type="PANTHER" id="PTHR11614">
    <property type="entry name" value="PHOSPHOLIPASE-RELATED"/>
    <property type="match status" value="1"/>
</dbReference>
<evidence type="ECO:0000313" key="2">
    <source>
        <dbReference type="EMBL" id="SVC64460.1"/>
    </source>
</evidence>
<dbReference type="Gene3D" id="3.40.50.1820">
    <property type="entry name" value="alpha/beta hydrolase"/>
    <property type="match status" value="1"/>
</dbReference>
<dbReference type="InterPro" id="IPR022742">
    <property type="entry name" value="Hydrolase_4"/>
</dbReference>
<accession>A0A382NUY3</accession>
<gene>
    <name evidence="2" type="ORF">METZ01_LOCUS317314</name>
</gene>
<dbReference type="InterPro" id="IPR051044">
    <property type="entry name" value="MAG_DAG_Lipase"/>
</dbReference>
<dbReference type="AlphaFoldDB" id="A0A382NUY3"/>
<protein>
    <recommendedName>
        <fullName evidence="1">Serine aminopeptidase S33 domain-containing protein</fullName>
    </recommendedName>
</protein>
<dbReference type="EMBL" id="UINC01102662">
    <property type="protein sequence ID" value="SVC64460.1"/>
    <property type="molecule type" value="Genomic_DNA"/>
</dbReference>
<name>A0A382NUY3_9ZZZZ</name>
<evidence type="ECO:0000259" key="1">
    <source>
        <dbReference type="Pfam" id="PF12146"/>
    </source>
</evidence>
<reference evidence="2" key="1">
    <citation type="submission" date="2018-05" db="EMBL/GenBank/DDBJ databases">
        <authorList>
            <person name="Lanie J.A."/>
            <person name="Ng W.-L."/>
            <person name="Kazmierczak K.M."/>
            <person name="Andrzejewski T.M."/>
            <person name="Davidsen T.M."/>
            <person name="Wayne K.J."/>
            <person name="Tettelin H."/>
            <person name="Glass J.I."/>
            <person name="Rusch D."/>
            <person name="Podicherti R."/>
            <person name="Tsui H.-C.T."/>
            <person name="Winkler M.E."/>
        </authorList>
    </citation>
    <scope>NUCLEOTIDE SEQUENCE</scope>
</reference>
<organism evidence="2">
    <name type="scientific">marine metagenome</name>
    <dbReference type="NCBI Taxonomy" id="408172"/>
    <lineage>
        <taxon>unclassified sequences</taxon>
        <taxon>metagenomes</taxon>
        <taxon>ecological metagenomes</taxon>
    </lineage>
</organism>
<proteinExistence type="predicted"/>
<dbReference type="InterPro" id="IPR029058">
    <property type="entry name" value="AB_hydrolase_fold"/>
</dbReference>
<feature type="domain" description="Serine aminopeptidase S33" evidence="1">
    <location>
        <begin position="60"/>
        <end position="150"/>
    </location>
</feature>
<sequence length="151" mass="17090">MSFNRKLPTKISKGVIRPRAYFWQDDGFIVREQVLFLMERFTLRASDGHQVACYLWPVTEPRAIIQIAHGMGEHAMRYARVARQLNAAGYVVYANDHRGHGETAGEHAGFMGLDGWNRTLADMYELNGRCRGLHPELKLCLLGHSMGSTLS</sequence>